<organism evidence="2 3">
    <name type="scientific">Aquibacillus salsiterrae</name>
    <dbReference type="NCBI Taxonomy" id="2950439"/>
    <lineage>
        <taxon>Bacteria</taxon>
        <taxon>Bacillati</taxon>
        <taxon>Bacillota</taxon>
        <taxon>Bacilli</taxon>
        <taxon>Bacillales</taxon>
        <taxon>Bacillaceae</taxon>
        <taxon>Aquibacillus</taxon>
    </lineage>
</organism>
<keyword evidence="2" id="KW-0378">Hydrolase</keyword>
<proteinExistence type="predicted"/>
<evidence type="ECO:0000313" key="2">
    <source>
        <dbReference type="EMBL" id="MDC3418460.1"/>
    </source>
</evidence>
<dbReference type="InterPro" id="IPR051532">
    <property type="entry name" value="Ester_Hydrolysis_Enzymes"/>
</dbReference>
<dbReference type="Pfam" id="PF13472">
    <property type="entry name" value="Lipase_GDSL_2"/>
    <property type="match status" value="1"/>
</dbReference>
<dbReference type="RefSeq" id="WP_272447526.1">
    <property type="nucleotide sequence ID" value="NZ_JAMQKC010000028.1"/>
</dbReference>
<dbReference type="PANTHER" id="PTHR30383:SF5">
    <property type="entry name" value="SGNH HYDROLASE-TYPE ESTERASE DOMAIN-CONTAINING PROTEIN"/>
    <property type="match status" value="1"/>
</dbReference>
<gene>
    <name evidence="2" type="ORF">NC799_16390</name>
</gene>
<evidence type="ECO:0000259" key="1">
    <source>
        <dbReference type="Pfam" id="PF13472"/>
    </source>
</evidence>
<dbReference type="EMBL" id="JAMQKC010000028">
    <property type="protein sequence ID" value="MDC3418460.1"/>
    <property type="molecule type" value="Genomic_DNA"/>
</dbReference>
<dbReference type="PANTHER" id="PTHR30383">
    <property type="entry name" value="THIOESTERASE 1/PROTEASE 1/LYSOPHOSPHOLIPASE L1"/>
    <property type="match status" value="1"/>
</dbReference>
<feature type="domain" description="SGNH hydrolase-type esterase" evidence="1">
    <location>
        <begin position="11"/>
        <end position="200"/>
    </location>
</feature>
<reference evidence="2" key="1">
    <citation type="submission" date="2022-06" db="EMBL/GenBank/DDBJ databases">
        <title>Aquibacillus sp. a new bacterium isolated from soil saline samples.</title>
        <authorList>
            <person name="Galisteo C."/>
            <person name="De La Haba R."/>
            <person name="Sanchez-Porro C."/>
            <person name="Ventosa A."/>
        </authorList>
    </citation>
    <scope>NUCLEOTIDE SEQUENCE</scope>
    <source>
        <strain evidence="2">3ASR75-54</strain>
    </source>
</reference>
<sequence length="222" mass="25310">MKLKQGQKLLFIGDSITDCDRAKPEGEGLFGALGNGYVSLVSAFLTSTYPELGIRVVNKGISGNTVRNLKERWQADVEDQKPDWLSIMIGINDVWRQYDTPFIKEKHVYIDEYMETLSNLVKETKPNVEGLVLMTPYYIEPNPADWMRKSMDQYGAVVRQVAEENNCYFIDTQAVFNHVLENLYPASLAWDRVHPNESGHLLLARAFLNEIGFSWDKGIGEQ</sequence>
<protein>
    <submittedName>
        <fullName evidence="2">SGNH/GDSL hydrolase family protein</fullName>
    </submittedName>
</protein>
<dbReference type="InterPro" id="IPR013830">
    <property type="entry name" value="SGNH_hydro"/>
</dbReference>
<dbReference type="GO" id="GO:0004622">
    <property type="term" value="F:phosphatidylcholine lysophospholipase activity"/>
    <property type="evidence" value="ECO:0007669"/>
    <property type="project" value="TreeGrafter"/>
</dbReference>
<dbReference type="InterPro" id="IPR036514">
    <property type="entry name" value="SGNH_hydro_sf"/>
</dbReference>
<evidence type="ECO:0000313" key="3">
    <source>
        <dbReference type="Proteomes" id="UP001145069"/>
    </source>
</evidence>
<name>A0A9X3WEP2_9BACI</name>
<dbReference type="SUPFAM" id="SSF52266">
    <property type="entry name" value="SGNH hydrolase"/>
    <property type="match status" value="1"/>
</dbReference>
<dbReference type="Gene3D" id="3.40.50.1110">
    <property type="entry name" value="SGNH hydrolase"/>
    <property type="match status" value="1"/>
</dbReference>
<accession>A0A9X3WEP2</accession>
<keyword evidence="3" id="KW-1185">Reference proteome</keyword>
<comment type="caution">
    <text evidence="2">The sequence shown here is derived from an EMBL/GenBank/DDBJ whole genome shotgun (WGS) entry which is preliminary data.</text>
</comment>
<dbReference type="AlphaFoldDB" id="A0A9X3WEP2"/>
<dbReference type="Proteomes" id="UP001145069">
    <property type="component" value="Unassembled WGS sequence"/>
</dbReference>
<dbReference type="CDD" id="cd01834">
    <property type="entry name" value="SGNH_hydrolase_like_2"/>
    <property type="match status" value="1"/>
</dbReference>